<dbReference type="EMBL" id="KQ435159">
    <property type="protein sequence ID" value="KZC14917.1"/>
    <property type="molecule type" value="Genomic_DNA"/>
</dbReference>
<dbReference type="InterPro" id="IPR032135">
    <property type="entry name" value="DUF4817"/>
</dbReference>
<proteinExistence type="predicted"/>
<dbReference type="PANTHER" id="PTHR47326">
    <property type="entry name" value="TRANSPOSABLE ELEMENT TC3 TRANSPOSASE-LIKE PROTEIN"/>
    <property type="match status" value="1"/>
</dbReference>
<gene>
    <name evidence="3" type="ORF">WN55_07967</name>
</gene>
<evidence type="ECO:0000259" key="2">
    <source>
        <dbReference type="Pfam" id="PF16087"/>
    </source>
</evidence>
<dbReference type="Pfam" id="PF16087">
    <property type="entry name" value="DUF4817"/>
    <property type="match status" value="1"/>
</dbReference>
<keyword evidence="4" id="KW-1185">Reference proteome</keyword>
<dbReference type="OrthoDB" id="7615605at2759"/>
<dbReference type="InterPro" id="IPR009057">
    <property type="entry name" value="Homeodomain-like_sf"/>
</dbReference>
<sequence length="115" mass="13549">MALYTIQKRVQIVELFYENERSVKNVYRKLRDIYGRHKRPSETTINRIVKNFQQTGSVEDKRVKKYSRSGRSQEHVDFVSESVAEDPGMSISRRSQQLGLSESTTWRILRKDLAL</sequence>
<protein>
    <recommendedName>
        <fullName evidence="2">DUF4817 domain-containing protein</fullName>
    </recommendedName>
</protein>
<evidence type="ECO:0000313" key="4">
    <source>
        <dbReference type="Proteomes" id="UP000076502"/>
    </source>
</evidence>
<dbReference type="Proteomes" id="UP000076502">
    <property type="component" value="Unassembled WGS sequence"/>
</dbReference>
<comment type="subcellular location">
    <subcellularLocation>
        <location evidence="1">Nucleus</location>
    </subcellularLocation>
</comment>
<name>A0A154PT23_DUFNO</name>
<reference evidence="3 4" key="1">
    <citation type="submission" date="2015-07" db="EMBL/GenBank/DDBJ databases">
        <title>The genome of Dufourea novaeangliae.</title>
        <authorList>
            <person name="Pan H."/>
            <person name="Kapheim K."/>
        </authorList>
    </citation>
    <scope>NUCLEOTIDE SEQUENCE [LARGE SCALE GENOMIC DNA]</scope>
    <source>
        <strain evidence="3">0120121106</strain>
        <tissue evidence="3">Whole body</tissue>
    </source>
</reference>
<dbReference type="SUPFAM" id="SSF46689">
    <property type="entry name" value="Homeodomain-like"/>
    <property type="match status" value="1"/>
</dbReference>
<evidence type="ECO:0000313" key="3">
    <source>
        <dbReference type="EMBL" id="KZC14917.1"/>
    </source>
</evidence>
<feature type="domain" description="DUF4817" evidence="2">
    <location>
        <begin position="5"/>
        <end position="59"/>
    </location>
</feature>
<dbReference type="STRING" id="178035.A0A154PT23"/>
<evidence type="ECO:0000256" key="1">
    <source>
        <dbReference type="ARBA" id="ARBA00004123"/>
    </source>
</evidence>
<accession>A0A154PT23</accession>
<dbReference type="PANTHER" id="PTHR47326:SF1">
    <property type="entry name" value="HTH PSQ-TYPE DOMAIN-CONTAINING PROTEIN"/>
    <property type="match status" value="1"/>
</dbReference>
<organism evidence="3 4">
    <name type="scientific">Dufourea novaeangliae</name>
    <name type="common">Sweat bee</name>
    <dbReference type="NCBI Taxonomy" id="178035"/>
    <lineage>
        <taxon>Eukaryota</taxon>
        <taxon>Metazoa</taxon>
        <taxon>Ecdysozoa</taxon>
        <taxon>Arthropoda</taxon>
        <taxon>Hexapoda</taxon>
        <taxon>Insecta</taxon>
        <taxon>Pterygota</taxon>
        <taxon>Neoptera</taxon>
        <taxon>Endopterygota</taxon>
        <taxon>Hymenoptera</taxon>
        <taxon>Apocrita</taxon>
        <taxon>Aculeata</taxon>
        <taxon>Apoidea</taxon>
        <taxon>Anthophila</taxon>
        <taxon>Halictidae</taxon>
        <taxon>Rophitinae</taxon>
        <taxon>Dufourea</taxon>
    </lineage>
</organism>
<dbReference type="GO" id="GO:0005634">
    <property type="term" value="C:nucleus"/>
    <property type="evidence" value="ECO:0007669"/>
    <property type="project" value="UniProtKB-SubCell"/>
</dbReference>
<dbReference type="AlphaFoldDB" id="A0A154PT23"/>